<accession>A0A830HL95</accession>
<dbReference type="Proteomes" id="UP000660262">
    <property type="component" value="Unassembled WGS sequence"/>
</dbReference>
<proteinExistence type="predicted"/>
<reference evidence="2" key="1">
    <citation type="submission" date="2020-10" db="EMBL/GenBank/DDBJ databases">
        <title>Unveiling of a novel bifunctional photoreceptor, Dualchrome1, isolated from a cosmopolitan green alga.</title>
        <authorList>
            <person name="Suzuki S."/>
            <person name="Kawachi M."/>
        </authorList>
    </citation>
    <scope>NUCLEOTIDE SEQUENCE</scope>
    <source>
        <strain evidence="2">NIES 2893</strain>
    </source>
</reference>
<dbReference type="AlphaFoldDB" id="A0A830HL95"/>
<dbReference type="EMBL" id="BNJQ01000012">
    <property type="protein sequence ID" value="GHP06311.1"/>
    <property type="molecule type" value="Genomic_DNA"/>
</dbReference>
<sequence length="292" mass="31383">MSSSITTATATASRAATPEALLHEAAQGTGALGAALKHAQTHQHDNYTQHGSTTLLHHRNAMQAASTAYSAEQPLHGGEHDSSRRATGNINQPDDSDYTLEMLYHESSNNGRRSTRANHASVEGDDEGTEGERLGFHDNGDLGAAKKAHQRSEYDDNVTDEDNLASYDETIGNEPFAFDEDLIEDAAAGGGVAKATSYLLAKNKRHAADENDSCEAQHSKRSARTFVPPHELLRQQEMSAIAALSLPHRRGANERAFACAIGSMPDVLGGTNVKGTEQARLRNSTLHSIGWF</sequence>
<organism evidence="2 3">
    <name type="scientific">Pycnococcus provasolii</name>
    <dbReference type="NCBI Taxonomy" id="41880"/>
    <lineage>
        <taxon>Eukaryota</taxon>
        <taxon>Viridiplantae</taxon>
        <taxon>Chlorophyta</taxon>
        <taxon>Pseudoscourfieldiophyceae</taxon>
        <taxon>Pseudoscourfieldiales</taxon>
        <taxon>Pycnococcaceae</taxon>
        <taxon>Pycnococcus</taxon>
    </lineage>
</organism>
<evidence type="ECO:0000256" key="1">
    <source>
        <dbReference type="SAM" id="MobiDB-lite"/>
    </source>
</evidence>
<name>A0A830HL95_9CHLO</name>
<keyword evidence="3" id="KW-1185">Reference proteome</keyword>
<gene>
    <name evidence="2" type="ORF">PPROV_000505800</name>
</gene>
<feature type="region of interest" description="Disordered" evidence="1">
    <location>
        <begin position="63"/>
        <end position="161"/>
    </location>
</feature>
<comment type="caution">
    <text evidence="2">The sequence shown here is derived from an EMBL/GenBank/DDBJ whole genome shotgun (WGS) entry which is preliminary data.</text>
</comment>
<evidence type="ECO:0000313" key="3">
    <source>
        <dbReference type="Proteomes" id="UP000660262"/>
    </source>
</evidence>
<protein>
    <submittedName>
        <fullName evidence="2">Uncharacterized protein</fullName>
    </submittedName>
</protein>
<evidence type="ECO:0000313" key="2">
    <source>
        <dbReference type="EMBL" id="GHP06311.1"/>
    </source>
</evidence>
<feature type="compositionally biased region" description="Basic and acidic residues" evidence="1">
    <location>
        <begin position="130"/>
        <end position="140"/>
    </location>
</feature>